<dbReference type="InterPro" id="IPR002792">
    <property type="entry name" value="TRAM_dom"/>
</dbReference>
<dbReference type="Pfam" id="PF01938">
    <property type="entry name" value="TRAM"/>
    <property type="match status" value="1"/>
</dbReference>
<dbReference type="Gene3D" id="2.40.50.140">
    <property type="entry name" value="Nucleic acid-binding proteins"/>
    <property type="match status" value="1"/>
</dbReference>
<accession>A0ABT1GVU9</accession>
<feature type="active site" description="Nucleophile" evidence="4">
    <location>
        <position position="380"/>
    </location>
</feature>
<evidence type="ECO:0000256" key="4">
    <source>
        <dbReference type="PROSITE-ProRule" id="PRU01024"/>
    </source>
</evidence>
<dbReference type="InterPro" id="IPR029063">
    <property type="entry name" value="SAM-dependent_MTases_sf"/>
</dbReference>
<protein>
    <submittedName>
        <fullName evidence="7">tRNA/tmRNA/rRNA uracil-C5-methylase, TrmA/RlmC/RlmD family</fullName>
    </submittedName>
</protein>
<dbReference type="PANTHER" id="PTHR11061:SF30">
    <property type="entry name" value="TRNA (URACIL(54)-C(5))-METHYLTRANSFERASE"/>
    <property type="match status" value="1"/>
</dbReference>
<gene>
    <name evidence="7" type="ORF">LX12_000273</name>
</gene>
<dbReference type="InterPro" id="IPR010280">
    <property type="entry name" value="U5_MeTrfase_fam"/>
</dbReference>
<dbReference type="SUPFAM" id="SSF53335">
    <property type="entry name" value="S-adenosyl-L-methionine-dependent methyltransferases"/>
    <property type="match status" value="1"/>
</dbReference>
<evidence type="ECO:0000256" key="5">
    <source>
        <dbReference type="SAM" id="MobiDB-lite"/>
    </source>
</evidence>
<feature type="domain" description="TRAM" evidence="6">
    <location>
        <begin position="7"/>
        <end position="66"/>
    </location>
</feature>
<proteinExistence type="inferred from homology"/>
<organism evidence="7 8">
    <name type="scientific">Williamsia serinedens</name>
    <dbReference type="NCBI Taxonomy" id="391736"/>
    <lineage>
        <taxon>Bacteria</taxon>
        <taxon>Bacillati</taxon>
        <taxon>Actinomycetota</taxon>
        <taxon>Actinomycetes</taxon>
        <taxon>Mycobacteriales</taxon>
        <taxon>Nocardiaceae</taxon>
        <taxon>Williamsia</taxon>
    </lineage>
</organism>
<evidence type="ECO:0000313" key="7">
    <source>
        <dbReference type="EMBL" id="MCP2159109.1"/>
    </source>
</evidence>
<evidence type="ECO:0000256" key="3">
    <source>
        <dbReference type="ARBA" id="ARBA00022691"/>
    </source>
</evidence>
<evidence type="ECO:0000259" key="6">
    <source>
        <dbReference type="PROSITE" id="PS50926"/>
    </source>
</evidence>
<evidence type="ECO:0000256" key="1">
    <source>
        <dbReference type="ARBA" id="ARBA00022603"/>
    </source>
</evidence>
<name>A0ABT1GVU9_9NOCA</name>
<feature type="binding site" evidence="4">
    <location>
        <position position="256"/>
    </location>
    <ligand>
        <name>S-adenosyl-L-methionine</name>
        <dbReference type="ChEBI" id="CHEBI:59789"/>
    </ligand>
</feature>
<dbReference type="Gene3D" id="3.40.50.150">
    <property type="entry name" value="Vaccinia Virus protein VP39"/>
    <property type="match status" value="1"/>
</dbReference>
<keyword evidence="2 4" id="KW-0808">Transferase</keyword>
<dbReference type="Proteomes" id="UP001205740">
    <property type="component" value="Unassembled WGS sequence"/>
</dbReference>
<feature type="binding site" evidence="4">
    <location>
        <position position="287"/>
    </location>
    <ligand>
        <name>S-adenosyl-L-methionine</name>
        <dbReference type="ChEBI" id="CHEBI:59789"/>
    </ligand>
</feature>
<keyword evidence="1 4" id="KW-0489">Methyltransferase</keyword>
<reference evidence="7 8" key="1">
    <citation type="submission" date="2022-06" db="EMBL/GenBank/DDBJ databases">
        <title>Genomic Encyclopedia of Archaeal and Bacterial Type Strains, Phase II (KMG-II): from individual species to whole genera.</title>
        <authorList>
            <person name="Goeker M."/>
        </authorList>
    </citation>
    <scope>NUCLEOTIDE SEQUENCE [LARGE SCALE GENOMIC DNA]</scope>
    <source>
        <strain evidence="7 8">DSM 45037</strain>
    </source>
</reference>
<keyword evidence="8" id="KW-1185">Reference proteome</keyword>
<dbReference type="RefSeq" id="WP_253652713.1">
    <property type="nucleotide sequence ID" value="NZ_BAAAOE010000004.1"/>
</dbReference>
<dbReference type="PROSITE" id="PS51687">
    <property type="entry name" value="SAM_MT_RNA_M5U"/>
    <property type="match status" value="1"/>
</dbReference>
<dbReference type="Gene3D" id="2.40.50.1070">
    <property type="match status" value="1"/>
</dbReference>
<keyword evidence="3 4" id="KW-0949">S-adenosyl-L-methionine</keyword>
<dbReference type="PROSITE" id="PS50926">
    <property type="entry name" value="TRAM"/>
    <property type="match status" value="1"/>
</dbReference>
<dbReference type="SUPFAM" id="SSF50249">
    <property type="entry name" value="Nucleic acid-binding proteins"/>
    <property type="match status" value="1"/>
</dbReference>
<feature type="binding site" evidence="4">
    <location>
        <position position="353"/>
    </location>
    <ligand>
        <name>S-adenosyl-L-methionine</name>
        <dbReference type="ChEBI" id="CHEBI:59789"/>
    </ligand>
</feature>
<feature type="binding site" evidence="4">
    <location>
        <position position="311"/>
    </location>
    <ligand>
        <name>S-adenosyl-L-methionine</name>
        <dbReference type="ChEBI" id="CHEBI:59789"/>
    </ligand>
</feature>
<comment type="similarity">
    <text evidence="4">Belongs to the class I-like SAM-binding methyltransferase superfamily. RNA M5U methyltransferase family.</text>
</comment>
<feature type="compositionally biased region" description="Basic residues" evidence="5">
    <location>
        <begin position="211"/>
        <end position="227"/>
    </location>
</feature>
<feature type="region of interest" description="Disordered" evidence="5">
    <location>
        <begin position="201"/>
        <end position="231"/>
    </location>
</feature>
<evidence type="ECO:0000256" key="2">
    <source>
        <dbReference type="ARBA" id="ARBA00022679"/>
    </source>
</evidence>
<comment type="caution">
    <text evidence="7">The sequence shown here is derived from an EMBL/GenBank/DDBJ whole genome shotgun (WGS) entry which is preliminary data.</text>
</comment>
<dbReference type="InterPro" id="IPR012340">
    <property type="entry name" value="NA-bd_OB-fold"/>
</dbReference>
<dbReference type="PANTHER" id="PTHR11061">
    <property type="entry name" value="RNA M5U METHYLTRANSFERASE"/>
    <property type="match status" value="1"/>
</dbReference>
<dbReference type="Pfam" id="PF05958">
    <property type="entry name" value="tRNA_U5-meth_tr"/>
    <property type="match status" value="1"/>
</dbReference>
<dbReference type="EMBL" id="JAMTCG010000001">
    <property type="protein sequence ID" value="MCP2159109.1"/>
    <property type="molecule type" value="Genomic_DNA"/>
</dbReference>
<sequence length="424" mass="43748">MTAESAGPGAGDLVELSGLRAGNGGVMVGRHDGRVVFVRGALPGERVRVRVVDDRRSSYLTATVVDVLDASPHRVTDRCPAAAAGAGCCDLAHADDTVAADIRLTAVRDVLARIGKLPDAVVAGVQMQVLAPTSHYRTRVRMPVDGAGVAGVHVRAGSGVVTDAPCAQPVPDLVEAVGRRSWTPGAEVVAVHGDDGGIHLAERAPEAGRRGSSRARSQRARSRRPRLTPRTVAGGDHVTRRVGGREWAVPVAGFWQAHVRGADAYSALVAQMARDAAPDSRSAWDLYGGVGVFAGSLVDALPSLEHVTVVESDADAVAAARETFAGDDRIACYRGPVGPALGSLPGPDVVVTDPPRSGLGADVVAGIVSARPRAVVHVGCDPAAAARDLGLLVRQGYEVERVVAVDAFGLTHHVEVVAALVSVD</sequence>
<evidence type="ECO:0000313" key="8">
    <source>
        <dbReference type="Proteomes" id="UP001205740"/>
    </source>
</evidence>